<evidence type="ECO:0008006" key="3">
    <source>
        <dbReference type="Google" id="ProtNLM"/>
    </source>
</evidence>
<gene>
    <name evidence="1" type="ORF">H4Q32_030539</name>
</gene>
<proteinExistence type="predicted"/>
<accession>A0ABQ8L1I9</accession>
<comment type="caution">
    <text evidence="1">The sequence shown here is derived from an EMBL/GenBank/DDBJ whole genome shotgun (WGS) entry which is preliminary data.</text>
</comment>
<dbReference type="EMBL" id="JACTAM010002485">
    <property type="protein sequence ID" value="KAI2644600.1"/>
    <property type="molecule type" value="Genomic_DNA"/>
</dbReference>
<dbReference type="Proteomes" id="UP000830375">
    <property type="component" value="Unassembled WGS sequence"/>
</dbReference>
<organism evidence="1 2">
    <name type="scientific">Labeo rohita</name>
    <name type="common">Indian major carp</name>
    <name type="synonym">Cyprinus rohita</name>
    <dbReference type="NCBI Taxonomy" id="84645"/>
    <lineage>
        <taxon>Eukaryota</taxon>
        <taxon>Metazoa</taxon>
        <taxon>Chordata</taxon>
        <taxon>Craniata</taxon>
        <taxon>Vertebrata</taxon>
        <taxon>Euteleostomi</taxon>
        <taxon>Actinopterygii</taxon>
        <taxon>Neopterygii</taxon>
        <taxon>Teleostei</taxon>
        <taxon>Ostariophysi</taxon>
        <taxon>Cypriniformes</taxon>
        <taxon>Cyprinidae</taxon>
        <taxon>Labeoninae</taxon>
        <taxon>Labeonini</taxon>
        <taxon>Labeo</taxon>
    </lineage>
</organism>
<sequence>MLQDEGFQVHASFINLPCENYGEKENWHEWASVRCAGHTLNLVCKSERACMQQDNGLTAANEHTITHAGARYQYSMEQHISQSSAFETAPAIPSHCYLGTQFRKKFLPADDVLKVQSTVQTMALAAKKKLLYDILGTSSDSSTSDEEKQQVTQAVQKEVLMYFREKQNPSKDMPFASSSHRSDTSLLKTLFTPKYLQSFCEQSSASCI</sequence>
<evidence type="ECO:0000313" key="2">
    <source>
        <dbReference type="Proteomes" id="UP000830375"/>
    </source>
</evidence>
<reference evidence="1 2" key="1">
    <citation type="submission" date="2022-01" db="EMBL/GenBank/DDBJ databases">
        <title>A high-quality chromosome-level genome assembly of rohu carp, Labeo rohita.</title>
        <authorList>
            <person name="Arick M.A. II"/>
            <person name="Hsu C.-Y."/>
            <person name="Magbanua Z."/>
            <person name="Pechanova O."/>
            <person name="Grover C."/>
            <person name="Miller E."/>
            <person name="Thrash A."/>
            <person name="Ezzel L."/>
            <person name="Alam S."/>
            <person name="Benzie J."/>
            <person name="Hamilton M."/>
            <person name="Karsi A."/>
            <person name="Lawrence M.L."/>
            <person name="Peterson D.G."/>
        </authorList>
    </citation>
    <scope>NUCLEOTIDE SEQUENCE [LARGE SCALE GENOMIC DNA]</scope>
    <source>
        <strain evidence="2">BAU-BD-2019</strain>
        <tissue evidence="1">Blood</tissue>
    </source>
</reference>
<keyword evidence="2" id="KW-1185">Reference proteome</keyword>
<evidence type="ECO:0000313" key="1">
    <source>
        <dbReference type="EMBL" id="KAI2644600.1"/>
    </source>
</evidence>
<name>A0ABQ8L1I9_LABRO</name>
<protein>
    <recommendedName>
        <fullName evidence="3">Zinc finger BED domain-containing 1-like protein</fullName>
    </recommendedName>
</protein>